<accession>A0ABS9UKP0</accession>
<sequence length="83" mass="9763">MKTSLNSWKFVAILCLTLGLAPFFPEPHIFGKVRWILGGAKGMEALDWFDFFFHGLPFFLFFRLIINRFRNFIAKKYDVNLGK</sequence>
<feature type="transmembrane region" description="Helical" evidence="1">
    <location>
        <begin position="49"/>
        <end position="66"/>
    </location>
</feature>
<dbReference type="EMBL" id="JAKZGS010000002">
    <property type="protein sequence ID" value="MCH7397192.1"/>
    <property type="molecule type" value="Genomic_DNA"/>
</dbReference>
<keyword evidence="1" id="KW-0812">Transmembrane</keyword>
<reference evidence="2" key="1">
    <citation type="submission" date="2022-03" db="EMBL/GenBank/DDBJ databases">
        <title>De novo assembled genomes of Belliella spp. (Cyclobacteriaceae) strains.</title>
        <authorList>
            <person name="Szabo A."/>
            <person name="Korponai K."/>
            <person name="Felfoldi T."/>
        </authorList>
    </citation>
    <scope>NUCLEOTIDE SEQUENCE</scope>
    <source>
        <strain evidence="2">DSM 107340</strain>
    </source>
</reference>
<proteinExistence type="predicted"/>
<comment type="caution">
    <text evidence="2">The sequence shown here is derived from an EMBL/GenBank/DDBJ whole genome shotgun (WGS) entry which is preliminary data.</text>
</comment>
<evidence type="ECO:0008006" key="4">
    <source>
        <dbReference type="Google" id="ProtNLM"/>
    </source>
</evidence>
<evidence type="ECO:0000256" key="1">
    <source>
        <dbReference type="SAM" id="Phobius"/>
    </source>
</evidence>
<keyword evidence="3" id="KW-1185">Reference proteome</keyword>
<dbReference type="RefSeq" id="WP_241273693.1">
    <property type="nucleotide sequence ID" value="NZ_JAKZGS010000002.1"/>
</dbReference>
<keyword evidence="1" id="KW-0472">Membrane</keyword>
<dbReference type="Proteomes" id="UP001165488">
    <property type="component" value="Unassembled WGS sequence"/>
</dbReference>
<evidence type="ECO:0000313" key="3">
    <source>
        <dbReference type="Proteomes" id="UP001165488"/>
    </source>
</evidence>
<organism evidence="2 3">
    <name type="scientific">Belliella calami</name>
    <dbReference type="NCBI Taxonomy" id="2923436"/>
    <lineage>
        <taxon>Bacteria</taxon>
        <taxon>Pseudomonadati</taxon>
        <taxon>Bacteroidota</taxon>
        <taxon>Cytophagia</taxon>
        <taxon>Cytophagales</taxon>
        <taxon>Cyclobacteriaceae</taxon>
        <taxon>Belliella</taxon>
    </lineage>
</organism>
<name>A0ABS9UKP0_9BACT</name>
<protein>
    <recommendedName>
        <fullName evidence="4">RND transporter</fullName>
    </recommendedName>
</protein>
<gene>
    <name evidence="2" type="ORF">MM236_04290</name>
</gene>
<evidence type="ECO:0000313" key="2">
    <source>
        <dbReference type="EMBL" id="MCH7397192.1"/>
    </source>
</evidence>
<keyword evidence="1" id="KW-1133">Transmembrane helix</keyword>